<sequence length="118" mass="12566">MDHGHGILVVEDEALIGFDLADLLADAGYTVCGPFAKVCDAMEAVRVSPIALAILDVHLGEGETSGSIAEALSRDGTPFMFVSGYSEAGSEVLRQFPDARRVSKPWDPDELLALVAQY</sequence>
<dbReference type="EMBL" id="JAEKJA010000011">
    <property type="protein sequence ID" value="MBJ3776891.1"/>
    <property type="molecule type" value="Genomic_DNA"/>
</dbReference>
<keyword evidence="1" id="KW-0597">Phosphoprotein</keyword>
<proteinExistence type="predicted"/>
<name>A0A934MI77_9HYPH</name>
<gene>
    <name evidence="3" type="ORF">JCR33_14385</name>
</gene>
<dbReference type="AlphaFoldDB" id="A0A934MI77"/>
<keyword evidence="4" id="KW-1185">Reference proteome</keyword>
<accession>A0A934MI77</accession>
<dbReference type="InterPro" id="IPR011006">
    <property type="entry name" value="CheY-like_superfamily"/>
</dbReference>
<evidence type="ECO:0000313" key="3">
    <source>
        <dbReference type="EMBL" id="MBJ3776891.1"/>
    </source>
</evidence>
<feature type="modified residue" description="4-aspartylphosphate" evidence="1">
    <location>
        <position position="56"/>
    </location>
</feature>
<protein>
    <submittedName>
        <fullName evidence="3">Response regulator</fullName>
    </submittedName>
</protein>
<organism evidence="3 4">
    <name type="scientific">Acuticoccus mangrovi</name>
    <dbReference type="NCBI Taxonomy" id="2796142"/>
    <lineage>
        <taxon>Bacteria</taxon>
        <taxon>Pseudomonadati</taxon>
        <taxon>Pseudomonadota</taxon>
        <taxon>Alphaproteobacteria</taxon>
        <taxon>Hyphomicrobiales</taxon>
        <taxon>Amorphaceae</taxon>
        <taxon>Acuticoccus</taxon>
    </lineage>
</organism>
<reference evidence="3" key="1">
    <citation type="submission" date="2020-12" db="EMBL/GenBank/DDBJ databases">
        <title>Bacterial taxonomy.</title>
        <authorList>
            <person name="Pan X."/>
        </authorList>
    </citation>
    <scope>NUCLEOTIDE SEQUENCE</scope>
    <source>
        <strain evidence="3">B2012</strain>
    </source>
</reference>
<dbReference type="SMART" id="SM00448">
    <property type="entry name" value="REC"/>
    <property type="match status" value="1"/>
</dbReference>
<dbReference type="Pfam" id="PF00072">
    <property type="entry name" value="Response_reg"/>
    <property type="match status" value="1"/>
</dbReference>
<feature type="domain" description="Response regulatory" evidence="2">
    <location>
        <begin position="6"/>
        <end position="118"/>
    </location>
</feature>
<dbReference type="Gene3D" id="3.40.50.2300">
    <property type="match status" value="1"/>
</dbReference>
<dbReference type="GO" id="GO:0000160">
    <property type="term" value="P:phosphorelay signal transduction system"/>
    <property type="evidence" value="ECO:0007669"/>
    <property type="project" value="InterPro"/>
</dbReference>
<comment type="caution">
    <text evidence="3">The sequence shown here is derived from an EMBL/GenBank/DDBJ whole genome shotgun (WGS) entry which is preliminary data.</text>
</comment>
<evidence type="ECO:0000259" key="2">
    <source>
        <dbReference type="PROSITE" id="PS50110"/>
    </source>
</evidence>
<dbReference type="SUPFAM" id="SSF52172">
    <property type="entry name" value="CheY-like"/>
    <property type="match status" value="1"/>
</dbReference>
<dbReference type="RefSeq" id="WP_198882787.1">
    <property type="nucleotide sequence ID" value="NZ_JAEKJA010000011.1"/>
</dbReference>
<evidence type="ECO:0000256" key="1">
    <source>
        <dbReference type="PROSITE-ProRule" id="PRU00169"/>
    </source>
</evidence>
<dbReference type="Proteomes" id="UP000609531">
    <property type="component" value="Unassembled WGS sequence"/>
</dbReference>
<dbReference type="InterPro" id="IPR001789">
    <property type="entry name" value="Sig_transdc_resp-reg_receiver"/>
</dbReference>
<dbReference type="PROSITE" id="PS50110">
    <property type="entry name" value="RESPONSE_REGULATORY"/>
    <property type="match status" value="1"/>
</dbReference>
<evidence type="ECO:0000313" key="4">
    <source>
        <dbReference type="Proteomes" id="UP000609531"/>
    </source>
</evidence>